<dbReference type="Proteomes" id="UP000245626">
    <property type="component" value="Unassembled WGS sequence"/>
</dbReference>
<organism evidence="1 2">
    <name type="scientific">Violaceomyces palustris</name>
    <dbReference type="NCBI Taxonomy" id="1673888"/>
    <lineage>
        <taxon>Eukaryota</taxon>
        <taxon>Fungi</taxon>
        <taxon>Dikarya</taxon>
        <taxon>Basidiomycota</taxon>
        <taxon>Ustilaginomycotina</taxon>
        <taxon>Ustilaginomycetes</taxon>
        <taxon>Violaceomycetales</taxon>
        <taxon>Violaceomycetaceae</taxon>
        <taxon>Violaceomyces</taxon>
    </lineage>
</organism>
<protein>
    <submittedName>
        <fullName evidence="1">GroES-like protein</fullName>
    </submittedName>
</protein>
<accession>A0ACD0P338</accession>
<proteinExistence type="predicted"/>
<gene>
    <name evidence="1" type="ORF">IE53DRAFT_340490</name>
</gene>
<sequence>MKACLIEAPGRTRIVQYYPKPRLDQEHNALVRVYAAAQNPPDSFSTRQDPGRPGHMMGSDFSGWVDQLLLSGEKRTTMTTETTGKSRFDLEVGDRVCGMVLGNASKGSGSFAEYIATSSDLLVKVPDEIRMEEASTFGMSLWTAIQALHFKSNLEWPIRPPKKKGERDQPDEILIWGGATSVGMFAIQLANFSAFKVVDVAKSSHRELLETYGADIIYDYSDRNSIERLMDENRNVALALDCVASTSTVEECIGLIRREGGHVHHVLPMPPDFQNPRQDQVTTKFSLVHSMLGDNMSWSSYLFKEPIKETEVRKDFEMAKKWFSFDQGYVYQLIKEKRLKQLPVKISHVFHHTEEGLKLMDCDQLRGQKLVHILQS</sequence>
<reference evidence="1 2" key="1">
    <citation type="journal article" date="2018" name="Mol. Biol. Evol.">
        <title>Broad Genomic Sampling Reveals a Smut Pathogenic Ancestry of the Fungal Clade Ustilaginomycotina.</title>
        <authorList>
            <person name="Kijpornyongpan T."/>
            <person name="Mondo S.J."/>
            <person name="Barry K."/>
            <person name="Sandor L."/>
            <person name="Lee J."/>
            <person name="Lipzen A."/>
            <person name="Pangilinan J."/>
            <person name="LaButti K."/>
            <person name="Hainaut M."/>
            <person name="Henrissat B."/>
            <person name="Grigoriev I.V."/>
            <person name="Spatafora J.W."/>
            <person name="Aime M.C."/>
        </authorList>
    </citation>
    <scope>NUCLEOTIDE SEQUENCE [LARGE SCALE GENOMIC DNA]</scope>
    <source>
        <strain evidence="1 2">SA 807</strain>
    </source>
</reference>
<evidence type="ECO:0000313" key="1">
    <source>
        <dbReference type="EMBL" id="PWN52510.1"/>
    </source>
</evidence>
<keyword evidence="2" id="KW-1185">Reference proteome</keyword>
<evidence type="ECO:0000313" key="2">
    <source>
        <dbReference type="Proteomes" id="UP000245626"/>
    </source>
</evidence>
<name>A0ACD0P338_9BASI</name>
<dbReference type="EMBL" id="KZ819773">
    <property type="protein sequence ID" value="PWN52510.1"/>
    <property type="molecule type" value="Genomic_DNA"/>
</dbReference>